<dbReference type="EMBL" id="CAAALY010015409">
    <property type="protein sequence ID" value="VEL12653.1"/>
    <property type="molecule type" value="Genomic_DNA"/>
</dbReference>
<protein>
    <submittedName>
        <fullName evidence="1">Uncharacterized protein</fullName>
    </submittedName>
</protein>
<gene>
    <name evidence="1" type="ORF">PXEA_LOCUS6093</name>
</gene>
<name>A0A448WIL0_9PLAT</name>
<reference evidence="1" key="1">
    <citation type="submission" date="2018-11" db="EMBL/GenBank/DDBJ databases">
        <authorList>
            <consortium name="Pathogen Informatics"/>
        </authorList>
    </citation>
    <scope>NUCLEOTIDE SEQUENCE</scope>
</reference>
<dbReference type="AlphaFoldDB" id="A0A448WIL0"/>
<evidence type="ECO:0000313" key="1">
    <source>
        <dbReference type="EMBL" id="VEL12653.1"/>
    </source>
</evidence>
<organism evidence="1 2">
    <name type="scientific">Protopolystoma xenopodis</name>
    <dbReference type="NCBI Taxonomy" id="117903"/>
    <lineage>
        <taxon>Eukaryota</taxon>
        <taxon>Metazoa</taxon>
        <taxon>Spiralia</taxon>
        <taxon>Lophotrochozoa</taxon>
        <taxon>Platyhelminthes</taxon>
        <taxon>Monogenea</taxon>
        <taxon>Polyopisthocotylea</taxon>
        <taxon>Polystomatidea</taxon>
        <taxon>Polystomatidae</taxon>
        <taxon>Protopolystoma</taxon>
    </lineage>
</organism>
<evidence type="ECO:0000313" key="2">
    <source>
        <dbReference type="Proteomes" id="UP000784294"/>
    </source>
</evidence>
<keyword evidence="2" id="KW-1185">Reference proteome</keyword>
<dbReference type="Proteomes" id="UP000784294">
    <property type="component" value="Unassembled WGS sequence"/>
</dbReference>
<sequence>MSVGVCLITAVKNMVSERQKQIEALNDISNSIDATIDECQSARQNKEVEIAVLNQAISFLDDHIEAAKLSLAEVAHKFNNIVKDTEGDQFSSHSKFIKLGRQFQSLISAHELRLKKVEALHHLAIEAHDSWKLRYEETLPSYFATYV</sequence>
<proteinExistence type="predicted"/>
<comment type="caution">
    <text evidence="1">The sequence shown here is derived from an EMBL/GenBank/DDBJ whole genome shotgun (WGS) entry which is preliminary data.</text>
</comment>
<accession>A0A448WIL0</accession>